<dbReference type="CDD" id="cd18787">
    <property type="entry name" value="SF2_C_DEAD"/>
    <property type="match status" value="1"/>
</dbReference>
<evidence type="ECO:0000313" key="11">
    <source>
        <dbReference type="EMBL" id="AVP88018.1"/>
    </source>
</evidence>
<dbReference type="PROSITE" id="PS51192">
    <property type="entry name" value="HELICASE_ATP_BIND_1"/>
    <property type="match status" value="1"/>
</dbReference>
<dbReference type="EMBL" id="CP027845">
    <property type="protein sequence ID" value="AVP88018.1"/>
    <property type="molecule type" value="Genomic_DNA"/>
</dbReference>
<dbReference type="PROSITE" id="PS51194">
    <property type="entry name" value="HELICASE_CTER"/>
    <property type="match status" value="1"/>
</dbReference>
<name>A0A2P1P9S8_9RICK</name>
<keyword evidence="12" id="KW-1185">Reference proteome</keyword>
<dbReference type="Gene3D" id="3.40.50.300">
    <property type="entry name" value="P-loop containing nucleotide triphosphate hydrolases"/>
    <property type="match status" value="2"/>
</dbReference>
<evidence type="ECO:0000256" key="3">
    <source>
        <dbReference type="ARBA" id="ARBA00022806"/>
    </source>
</evidence>
<protein>
    <submittedName>
        <fullName evidence="11">DEAD/DEAH box helicase</fullName>
    </submittedName>
</protein>
<dbReference type="InterPro" id="IPR050079">
    <property type="entry name" value="DEAD_box_RNA_helicase"/>
</dbReference>
<evidence type="ECO:0000256" key="6">
    <source>
        <dbReference type="PROSITE-ProRule" id="PRU00552"/>
    </source>
</evidence>
<keyword evidence="1" id="KW-0547">Nucleotide-binding</keyword>
<dbReference type="GO" id="GO:0003676">
    <property type="term" value="F:nucleic acid binding"/>
    <property type="evidence" value="ECO:0007669"/>
    <property type="project" value="InterPro"/>
</dbReference>
<dbReference type="GO" id="GO:0005524">
    <property type="term" value="F:ATP binding"/>
    <property type="evidence" value="ECO:0007669"/>
    <property type="project" value="UniProtKB-KW"/>
</dbReference>
<feature type="compositionally biased region" description="Basic residues" evidence="7">
    <location>
        <begin position="369"/>
        <end position="395"/>
    </location>
</feature>
<dbReference type="InterPro" id="IPR001650">
    <property type="entry name" value="Helicase_C-like"/>
</dbReference>
<accession>A0A2P1P9S8</accession>
<dbReference type="Proteomes" id="UP000241762">
    <property type="component" value="Chromosome"/>
</dbReference>
<dbReference type="GO" id="GO:0005829">
    <property type="term" value="C:cytosol"/>
    <property type="evidence" value="ECO:0007669"/>
    <property type="project" value="TreeGrafter"/>
</dbReference>
<gene>
    <name evidence="11" type="ORF">phytr_10910</name>
</gene>
<feature type="short sequence motif" description="Q motif" evidence="6">
    <location>
        <begin position="2"/>
        <end position="30"/>
    </location>
</feature>
<dbReference type="SUPFAM" id="SSF52540">
    <property type="entry name" value="P-loop containing nucleoside triphosphate hydrolases"/>
    <property type="match status" value="1"/>
</dbReference>
<dbReference type="InterPro" id="IPR014014">
    <property type="entry name" value="RNA_helicase_DEAD_Q_motif"/>
</dbReference>
<dbReference type="InterPro" id="IPR027417">
    <property type="entry name" value="P-loop_NTPase"/>
</dbReference>
<evidence type="ECO:0000256" key="7">
    <source>
        <dbReference type="SAM" id="MobiDB-lite"/>
    </source>
</evidence>
<feature type="domain" description="Helicase ATP-binding" evidence="8">
    <location>
        <begin position="33"/>
        <end position="204"/>
    </location>
</feature>
<keyword evidence="3 11" id="KW-0347">Helicase</keyword>
<dbReference type="PROSITE" id="PS51195">
    <property type="entry name" value="Q_MOTIF"/>
    <property type="match status" value="1"/>
</dbReference>
<sequence length="395" mass="44547">MENFNELNILPCLSESLTSLGITEPTPVQKEAIPQGLEGKDILASAQTGTGKTIAYLIPVFTHLINNKKAQSLVLAPTRELALQIMQAAQNILRHSKQKINTALLIGGEKFFRQFEQLRRKPRLIIGTPGRINDHLSRKSLNLDNTEVLVLDETDRMLDMGFSEQLDEIKSYMPEVHQTLMFSATLPSNIQKLSKKYLNNPVRIEVGQINTPAANIKQDFVHASTKEKFPLLLKELSNRNGSVIVFVKTKRFADELADMLKQEDHQVNAIHGDLSQDRRNRVISGFRGSKYRILVATDVAARGLDVPHVEHVINFDLPMQAEDYIHRIGRTARAGAEGNALSFISKDDSIRLRDIKKLIDPDSQDKTFTSKRKSSSKRHGFFPRKNKSYGFRAKA</sequence>
<reference evidence="11 12" key="1">
    <citation type="submission" date="2018-03" db="EMBL/GenBank/DDBJ databases">
        <title>A gene transfer event suggests a long-term partnership between eustigmatophyte algae and a novel lineage of endosymbiotic bacteria.</title>
        <authorList>
            <person name="Yurchenko T."/>
            <person name="Sevcikova T."/>
            <person name="Pribyl P."/>
            <person name="El Karkouri K."/>
            <person name="Klimes V."/>
            <person name="Amaral R."/>
            <person name="Zbrankova V."/>
            <person name="Kim E."/>
            <person name="Raoult D."/>
            <person name="Santos L.M.A."/>
            <person name="Elias M."/>
        </authorList>
    </citation>
    <scope>NUCLEOTIDE SEQUENCE [LARGE SCALE GENOMIC DNA]</scope>
    <source>
        <strain evidence="11">CCALA 838</strain>
    </source>
</reference>
<feature type="region of interest" description="Disordered" evidence="7">
    <location>
        <begin position="363"/>
        <end position="395"/>
    </location>
</feature>
<organism evidence="11 12">
    <name type="scientific">Candidatus Phycorickettsia trachydisci</name>
    <dbReference type="NCBI Taxonomy" id="2115978"/>
    <lineage>
        <taxon>Bacteria</taxon>
        <taxon>Pseudomonadati</taxon>
        <taxon>Pseudomonadota</taxon>
        <taxon>Alphaproteobacteria</taxon>
        <taxon>Rickettsiales</taxon>
        <taxon>Rickettsiaceae</taxon>
        <taxon>Candidatus Phycorickettsia</taxon>
    </lineage>
</organism>
<evidence type="ECO:0000256" key="1">
    <source>
        <dbReference type="ARBA" id="ARBA00022741"/>
    </source>
</evidence>
<evidence type="ECO:0000256" key="4">
    <source>
        <dbReference type="ARBA" id="ARBA00022840"/>
    </source>
</evidence>
<keyword evidence="4" id="KW-0067">ATP-binding</keyword>
<dbReference type="InterPro" id="IPR011545">
    <property type="entry name" value="DEAD/DEAH_box_helicase_dom"/>
</dbReference>
<dbReference type="OrthoDB" id="9805696at2"/>
<dbReference type="AlphaFoldDB" id="A0A2P1P9S8"/>
<dbReference type="Pfam" id="PF00270">
    <property type="entry name" value="DEAD"/>
    <property type="match status" value="1"/>
</dbReference>
<evidence type="ECO:0000259" key="10">
    <source>
        <dbReference type="PROSITE" id="PS51195"/>
    </source>
</evidence>
<evidence type="ECO:0000256" key="2">
    <source>
        <dbReference type="ARBA" id="ARBA00022801"/>
    </source>
</evidence>
<dbReference type="Pfam" id="PF00271">
    <property type="entry name" value="Helicase_C"/>
    <property type="match status" value="1"/>
</dbReference>
<dbReference type="SMART" id="SM00490">
    <property type="entry name" value="HELICc"/>
    <property type="match status" value="1"/>
</dbReference>
<keyword evidence="2" id="KW-0378">Hydrolase</keyword>
<feature type="domain" description="Helicase C-terminal" evidence="9">
    <location>
        <begin position="228"/>
        <end position="375"/>
    </location>
</feature>
<comment type="similarity">
    <text evidence="5">Belongs to the DEAD box helicase family.</text>
</comment>
<evidence type="ECO:0000259" key="9">
    <source>
        <dbReference type="PROSITE" id="PS51194"/>
    </source>
</evidence>
<dbReference type="InterPro" id="IPR044742">
    <property type="entry name" value="DEAD/DEAH_RhlB"/>
</dbReference>
<evidence type="ECO:0000256" key="5">
    <source>
        <dbReference type="ARBA" id="ARBA00038437"/>
    </source>
</evidence>
<proteinExistence type="inferred from homology"/>
<evidence type="ECO:0000259" key="8">
    <source>
        <dbReference type="PROSITE" id="PS51192"/>
    </source>
</evidence>
<dbReference type="PANTHER" id="PTHR47959">
    <property type="entry name" value="ATP-DEPENDENT RNA HELICASE RHLE-RELATED"/>
    <property type="match status" value="1"/>
</dbReference>
<feature type="domain" description="DEAD-box RNA helicase Q" evidence="10">
    <location>
        <begin position="2"/>
        <end position="30"/>
    </location>
</feature>
<dbReference type="SMART" id="SM00487">
    <property type="entry name" value="DEXDc"/>
    <property type="match status" value="1"/>
</dbReference>
<evidence type="ECO:0000313" key="12">
    <source>
        <dbReference type="Proteomes" id="UP000241762"/>
    </source>
</evidence>
<dbReference type="CDD" id="cd00268">
    <property type="entry name" value="DEADc"/>
    <property type="match status" value="1"/>
</dbReference>
<dbReference type="KEGG" id="ptc:phytr_10910"/>
<dbReference type="InterPro" id="IPR014001">
    <property type="entry name" value="Helicase_ATP-bd"/>
</dbReference>
<dbReference type="GO" id="GO:0003724">
    <property type="term" value="F:RNA helicase activity"/>
    <property type="evidence" value="ECO:0007669"/>
    <property type="project" value="InterPro"/>
</dbReference>
<dbReference type="GO" id="GO:0016787">
    <property type="term" value="F:hydrolase activity"/>
    <property type="evidence" value="ECO:0007669"/>
    <property type="project" value="UniProtKB-KW"/>
</dbReference>
<dbReference type="RefSeq" id="WP_106874842.1">
    <property type="nucleotide sequence ID" value="NZ_CP027845.1"/>
</dbReference>
<dbReference type="PANTHER" id="PTHR47959:SF1">
    <property type="entry name" value="ATP-DEPENDENT RNA HELICASE DBPA"/>
    <property type="match status" value="1"/>
</dbReference>